<reference evidence="1" key="1">
    <citation type="submission" date="2020-05" db="EMBL/GenBank/DDBJ databases">
        <authorList>
            <person name="Chiriac C."/>
            <person name="Salcher M."/>
            <person name="Ghai R."/>
            <person name="Kavagutti S V."/>
        </authorList>
    </citation>
    <scope>NUCLEOTIDE SEQUENCE</scope>
</reference>
<dbReference type="EMBL" id="CAFBMX010000006">
    <property type="protein sequence ID" value="CAB4934188.1"/>
    <property type="molecule type" value="Genomic_DNA"/>
</dbReference>
<gene>
    <name evidence="1" type="ORF">UFOPK3674_01366</name>
</gene>
<protein>
    <submittedName>
        <fullName evidence="1">Unannotated protein</fullName>
    </submittedName>
</protein>
<evidence type="ECO:0000313" key="1">
    <source>
        <dbReference type="EMBL" id="CAB4934188.1"/>
    </source>
</evidence>
<sequence>MAGICASIAAAFDGRDVVTLHPLLDRGVLAALARAGGRRGLGDRAAIMGLLAGDDLDPQVVTRSSKAHFLSAYLRERSREFARQWDGTSFHPELVDPEVLRAAWLARIPRGSAALALQAAWLACDGSAELEQTPGHRG</sequence>
<proteinExistence type="predicted"/>
<accession>A0A6J7ISI4</accession>
<name>A0A6J7ISI4_9ZZZZ</name>
<organism evidence="1">
    <name type="scientific">freshwater metagenome</name>
    <dbReference type="NCBI Taxonomy" id="449393"/>
    <lineage>
        <taxon>unclassified sequences</taxon>
        <taxon>metagenomes</taxon>
        <taxon>ecological metagenomes</taxon>
    </lineage>
</organism>
<dbReference type="AlphaFoldDB" id="A0A6J7ISI4"/>